<accession>A0A430HKP0</accession>
<name>A0A430HKP0_9BURK</name>
<dbReference type="InterPro" id="IPR041657">
    <property type="entry name" value="HTH_17"/>
</dbReference>
<dbReference type="EMBL" id="RXLQ01000008">
    <property type="protein sequence ID" value="RSZ58061.1"/>
    <property type="molecule type" value="Genomic_DNA"/>
</dbReference>
<evidence type="ECO:0000259" key="2">
    <source>
        <dbReference type="Pfam" id="PF12728"/>
    </source>
</evidence>
<evidence type="ECO:0000313" key="4">
    <source>
        <dbReference type="Proteomes" id="UP000278085"/>
    </source>
</evidence>
<organism evidence="3 4">
    <name type="scientific">Massilia atriviolacea</name>
    <dbReference type="NCBI Taxonomy" id="2495579"/>
    <lineage>
        <taxon>Bacteria</taxon>
        <taxon>Pseudomonadati</taxon>
        <taxon>Pseudomonadota</taxon>
        <taxon>Betaproteobacteria</taxon>
        <taxon>Burkholderiales</taxon>
        <taxon>Oxalobacteraceae</taxon>
        <taxon>Telluria group</taxon>
        <taxon>Massilia</taxon>
    </lineage>
</organism>
<reference evidence="3 4" key="1">
    <citation type="submission" date="2018-12" db="EMBL/GenBank/DDBJ databases">
        <authorList>
            <person name="Yang E."/>
        </authorList>
    </citation>
    <scope>NUCLEOTIDE SEQUENCE [LARGE SCALE GENOMIC DNA]</scope>
    <source>
        <strain evidence="3 4">SOD</strain>
    </source>
</reference>
<dbReference type="OrthoDB" id="9800023at2"/>
<feature type="domain" description="Helix-turn-helix" evidence="2">
    <location>
        <begin position="20"/>
        <end position="65"/>
    </location>
</feature>
<keyword evidence="4" id="KW-1185">Reference proteome</keyword>
<keyword evidence="3" id="KW-0238">DNA-binding</keyword>
<sequence>MPNASNKTVGTGGNEETMLVADVACFLHADAETIMQLARAGLLPGTRVGKAWIFLRADVLTFLRAKIDEDTAARRVNAQNTAPAAVLMTKPKRSAPPALPALSCLPLPRDTTK</sequence>
<dbReference type="RefSeq" id="WP_126075265.1">
    <property type="nucleotide sequence ID" value="NZ_RXLQ01000008.1"/>
</dbReference>
<dbReference type="Pfam" id="PF12728">
    <property type="entry name" value="HTH_17"/>
    <property type="match status" value="1"/>
</dbReference>
<comment type="caution">
    <text evidence="3">The sequence shown here is derived from an EMBL/GenBank/DDBJ whole genome shotgun (WGS) entry which is preliminary data.</text>
</comment>
<evidence type="ECO:0000256" key="1">
    <source>
        <dbReference type="SAM" id="MobiDB-lite"/>
    </source>
</evidence>
<feature type="region of interest" description="Disordered" evidence="1">
    <location>
        <begin position="91"/>
        <end position="113"/>
    </location>
</feature>
<protein>
    <submittedName>
        <fullName evidence="3">DNA-binding protein</fullName>
    </submittedName>
</protein>
<gene>
    <name evidence="3" type="ORF">EJB06_17355</name>
</gene>
<feature type="compositionally biased region" description="Low complexity" evidence="1">
    <location>
        <begin position="100"/>
        <end position="113"/>
    </location>
</feature>
<evidence type="ECO:0000313" key="3">
    <source>
        <dbReference type="EMBL" id="RSZ58061.1"/>
    </source>
</evidence>
<dbReference type="AlphaFoldDB" id="A0A430HKP0"/>
<proteinExistence type="predicted"/>
<dbReference type="Proteomes" id="UP000278085">
    <property type="component" value="Unassembled WGS sequence"/>
</dbReference>
<dbReference type="GO" id="GO:0003677">
    <property type="term" value="F:DNA binding"/>
    <property type="evidence" value="ECO:0007669"/>
    <property type="project" value="UniProtKB-KW"/>
</dbReference>